<evidence type="ECO:0000313" key="2">
    <source>
        <dbReference type="Proteomes" id="UP001335325"/>
    </source>
</evidence>
<keyword evidence="2" id="KW-1185">Reference proteome</keyword>
<evidence type="ECO:0000313" key="1">
    <source>
        <dbReference type="EMBL" id="WSD10054.1"/>
    </source>
</evidence>
<dbReference type="RefSeq" id="WP_326755788.1">
    <property type="nucleotide sequence ID" value="NZ_CP109134.1"/>
</dbReference>
<accession>A0ABZ1GYC6</accession>
<protein>
    <submittedName>
        <fullName evidence="1">Uncharacterized protein</fullName>
    </submittedName>
</protein>
<organism evidence="1 2">
    <name type="scientific">Streptomyces hirsutus</name>
    <dbReference type="NCBI Taxonomy" id="35620"/>
    <lineage>
        <taxon>Bacteria</taxon>
        <taxon>Bacillati</taxon>
        <taxon>Actinomycetota</taxon>
        <taxon>Actinomycetes</taxon>
        <taxon>Kitasatosporales</taxon>
        <taxon>Streptomycetaceae</taxon>
        <taxon>Streptomyces</taxon>
    </lineage>
</organism>
<gene>
    <name evidence="1" type="ORF">OIE73_32895</name>
</gene>
<reference evidence="1 2" key="1">
    <citation type="submission" date="2022-10" db="EMBL/GenBank/DDBJ databases">
        <title>The complete genomes of actinobacterial strains from the NBC collection.</title>
        <authorList>
            <person name="Joergensen T.S."/>
            <person name="Alvarez Arevalo M."/>
            <person name="Sterndorff E.B."/>
            <person name="Faurdal D."/>
            <person name="Vuksanovic O."/>
            <person name="Mourched A.-S."/>
            <person name="Charusanti P."/>
            <person name="Shaw S."/>
            <person name="Blin K."/>
            <person name="Weber T."/>
        </authorList>
    </citation>
    <scope>NUCLEOTIDE SEQUENCE [LARGE SCALE GENOMIC DNA]</scope>
    <source>
        <strain evidence="1 2">NBC 01753</strain>
    </source>
</reference>
<dbReference type="EMBL" id="CP109134">
    <property type="protein sequence ID" value="WSD10054.1"/>
    <property type="molecule type" value="Genomic_DNA"/>
</dbReference>
<sequence>MVAGPIRCADAGFDLVHVHRIGPDLRGFLDFHHAKVLPRSQAR</sequence>
<proteinExistence type="predicted"/>
<dbReference type="Proteomes" id="UP001335325">
    <property type="component" value="Chromosome"/>
</dbReference>
<dbReference type="GeneID" id="91547475"/>
<name>A0ABZ1GYC6_9ACTN</name>